<dbReference type="InParanoid" id="A0A0V0QGG4"/>
<keyword evidence="2" id="KW-1185">Reference proteome</keyword>
<evidence type="ECO:0000313" key="1">
    <source>
        <dbReference type="EMBL" id="KRX01309.1"/>
    </source>
</evidence>
<comment type="caution">
    <text evidence="1">The sequence shown here is derived from an EMBL/GenBank/DDBJ whole genome shotgun (WGS) entry which is preliminary data.</text>
</comment>
<dbReference type="AlphaFoldDB" id="A0A0V0QGG4"/>
<organism evidence="1 2">
    <name type="scientific">Pseudocohnilembus persalinus</name>
    <name type="common">Ciliate</name>
    <dbReference type="NCBI Taxonomy" id="266149"/>
    <lineage>
        <taxon>Eukaryota</taxon>
        <taxon>Sar</taxon>
        <taxon>Alveolata</taxon>
        <taxon>Ciliophora</taxon>
        <taxon>Intramacronucleata</taxon>
        <taxon>Oligohymenophorea</taxon>
        <taxon>Scuticociliatia</taxon>
        <taxon>Philasterida</taxon>
        <taxon>Pseudocohnilembidae</taxon>
        <taxon>Pseudocohnilembus</taxon>
    </lineage>
</organism>
<protein>
    <submittedName>
        <fullName evidence="1">Uncharacterized protein</fullName>
    </submittedName>
</protein>
<dbReference type="Proteomes" id="UP000054937">
    <property type="component" value="Unassembled WGS sequence"/>
</dbReference>
<proteinExistence type="predicted"/>
<evidence type="ECO:0000313" key="2">
    <source>
        <dbReference type="Proteomes" id="UP000054937"/>
    </source>
</evidence>
<sequence length="169" mass="19496">MTFLDQMIENNDVQMIINLISFIFGGIGFQEFQFQDFDLYNQKLTASSLLNQIVQFFINGFQNQIIGVIGRLDILGKPDLLLQSLSNSFFDLIFGLKEDITQINNYGQEFTKKSILRIIGFTESVSSALLQSIQIIAQNMEKNIQNYVQKEQYLEHVNQNKIKKVNQTI</sequence>
<dbReference type="EMBL" id="LDAU01000171">
    <property type="protein sequence ID" value="KRX01309.1"/>
    <property type="molecule type" value="Genomic_DNA"/>
</dbReference>
<reference evidence="1 2" key="1">
    <citation type="journal article" date="2015" name="Sci. Rep.">
        <title>Genome of the facultative scuticociliatosis pathogen Pseudocohnilembus persalinus provides insight into its virulence through horizontal gene transfer.</title>
        <authorList>
            <person name="Xiong J."/>
            <person name="Wang G."/>
            <person name="Cheng J."/>
            <person name="Tian M."/>
            <person name="Pan X."/>
            <person name="Warren A."/>
            <person name="Jiang C."/>
            <person name="Yuan D."/>
            <person name="Miao W."/>
        </authorList>
    </citation>
    <scope>NUCLEOTIDE SEQUENCE [LARGE SCALE GENOMIC DNA]</scope>
    <source>
        <strain evidence="1">36N120E</strain>
    </source>
</reference>
<accession>A0A0V0QGG4</accession>
<gene>
    <name evidence="1" type="ORF">PPERSA_11756</name>
</gene>
<name>A0A0V0QGG4_PSEPJ</name>